<dbReference type="Proteomes" id="UP001060085">
    <property type="component" value="Linkage Group LG05"/>
</dbReference>
<name>A0ACC0AR17_CATRO</name>
<evidence type="ECO:0000313" key="2">
    <source>
        <dbReference type="Proteomes" id="UP001060085"/>
    </source>
</evidence>
<gene>
    <name evidence="1" type="ORF">M9H77_22770</name>
</gene>
<reference evidence="2" key="1">
    <citation type="journal article" date="2023" name="Nat. Plants">
        <title>Single-cell RNA sequencing provides a high-resolution roadmap for understanding the multicellular compartmentation of specialized metabolism.</title>
        <authorList>
            <person name="Sun S."/>
            <person name="Shen X."/>
            <person name="Li Y."/>
            <person name="Li Y."/>
            <person name="Wang S."/>
            <person name="Li R."/>
            <person name="Zhang H."/>
            <person name="Shen G."/>
            <person name="Guo B."/>
            <person name="Wei J."/>
            <person name="Xu J."/>
            <person name="St-Pierre B."/>
            <person name="Chen S."/>
            <person name="Sun C."/>
        </authorList>
    </citation>
    <scope>NUCLEOTIDE SEQUENCE [LARGE SCALE GENOMIC DNA]</scope>
</reference>
<organism evidence="1 2">
    <name type="scientific">Catharanthus roseus</name>
    <name type="common">Madagascar periwinkle</name>
    <name type="synonym">Vinca rosea</name>
    <dbReference type="NCBI Taxonomy" id="4058"/>
    <lineage>
        <taxon>Eukaryota</taxon>
        <taxon>Viridiplantae</taxon>
        <taxon>Streptophyta</taxon>
        <taxon>Embryophyta</taxon>
        <taxon>Tracheophyta</taxon>
        <taxon>Spermatophyta</taxon>
        <taxon>Magnoliopsida</taxon>
        <taxon>eudicotyledons</taxon>
        <taxon>Gunneridae</taxon>
        <taxon>Pentapetalae</taxon>
        <taxon>asterids</taxon>
        <taxon>lamiids</taxon>
        <taxon>Gentianales</taxon>
        <taxon>Apocynaceae</taxon>
        <taxon>Rauvolfioideae</taxon>
        <taxon>Vinceae</taxon>
        <taxon>Catharanthinae</taxon>
        <taxon>Catharanthus</taxon>
    </lineage>
</organism>
<protein>
    <submittedName>
        <fullName evidence="1">Uncharacterized protein</fullName>
    </submittedName>
</protein>
<evidence type="ECO:0000313" key="1">
    <source>
        <dbReference type="EMBL" id="KAI5663447.1"/>
    </source>
</evidence>
<comment type="caution">
    <text evidence="1">The sequence shown here is derived from an EMBL/GenBank/DDBJ whole genome shotgun (WGS) entry which is preliminary data.</text>
</comment>
<keyword evidence="2" id="KW-1185">Reference proteome</keyword>
<sequence length="383" mass="43417">MSCLQGWPEPIVRVQSLSESGIRSIPDRYIRCPSERPSSPAAAASDQFLLIDKVQIPVIDFQNLYSENDAIRESTLNQLSDACRDWGFFQVVNHGVSHQLMRDVREIWREFFHLPLELKQKYSNSPTTYEGYGSRLGVEKGAKLDWSDYFFLHFLPTALRDENKWPNLPLSCRKLVGEYGEELVKLCGKLMKVLSVNLGLKEDKLQEAFGGEEVGACLRVNFYPKCPQPDLTLGLSSHSDPGGMTLLLPDHHVSGLQVRRAHTWITVKPVPNAFIVNMGDQIQIMSNATYKSVEHRVIVNSEKDRVSLAFFYNPRGEIVVKPAEELVPKEKEALYPPMTFNEYRSFIRRSGLNGKKQVESLLKSPRYDSLCGTPSPSLITINK</sequence>
<dbReference type="EMBL" id="CM044705">
    <property type="protein sequence ID" value="KAI5663447.1"/>
    <property type="molecule type" value="Genomic_DNA"/>
</dbReference>
<proteinExistence type="predicted"/>
<accession>A0ACC0AR17</accession>